<keyword evidence="10" id="KW-1185">Reference proteome</keyword>
<dbReference type="InterPro" id="IPR039420">
    <property type="entry name" value="WalR-like"/>
</dbReference>
<comment type="caution">
    <text evidence="9">The sequence shown here is derived from an EMBL/GenBank/DDBJ whole genome shotgun (WGS) entry which is preliminary data.</text>
</comment>
<evidence type="ECO:0000259" key="8">
    <source>
        <dbReference type="PROSITE" id="PS50110"/>
    </source>
</evidence>
<sequence length="569" mass="63679">MKRIVVADEQPLTRQSIRQMLEAEGHQVIAEVDDGRDALQKALEQEPDLLVLDLVLPRLGGLEVIRQLRQRGSAVRTLVLTAQNTEHFAGLSLQAGSSGFIGKQDAPGELLEAVRAILRGRSYFPVRALGSVDAQNTRMGESDQLGSLSPRELTVLRYLASGRSNKDIAEELAISDRTVSTYKIRLLQKLNAGSLVELLEISRRNNLLGGRVPGEAAHPGVHGEAETIEEMFHAQFDGLALPFCLRDRDGVLLAYNRYFLEFHELDEGMLPLSRLTGSSRLAPEEALHLYQRYVDAVARQQPYFMDLLVLQPVRKVLRHWGIPYIRNGELVGMICFVADISDHELEILALTEANQRLESLKRERMGFMLDVGQEFRHSLESIQTLLGNALRAAPEISELPRMQLEVQSLRERLQALIDLARLENGESLLVPRSTELRQLSIEAAQRFLRQNIAIRVSIESERPATMAWIDVRRYRHMVQALLLHCARQGAREVILRTDAEEHSHAHLVWRVAAFVDAAGGVVESPATPDPRLALCMRLAELMGGELELLAPAADEPLARLTLRLTQSNS</sequence>
<evidence type="ECO:0000256" key="6">
    <source>
        <dbReference type="SAM" id="Coils"/>
    </source>
</evidence>
<dbReference type="PANTHER" id="PTHR43214:SF41">
    <property type="entry name" value="NITRATE_NITRITE RESPONSE REGULATOR PROTEIN NARP"/>
    <property type="match status" value="1"/>
</dbReference>
<evidence type="ECO:0000259" key="7">
    <source>
        <dbReference type="PROSITE" id="PS50043"/>
    </source>
</evidence>
<dbReference type="RefSeq" id="WP_208315108.1">
    <property type="nucleotide sequence ID" value="NZ_JAELYA010000006.1"/>
</dbReference>
<evidence type="ECO:0000256" key="4">
    <source>
        <dbReference type="ARBA" id="ARBA00023163"/>
    </source>
</evidence>
<evidence type="ECO:0000313" key="10">
    <source>
        <dbReference type="Proteomes" id="UP000669060"/>
    </source>
</evidence>
<feature type="domain" description="Response regulatory" evidence="8">
    <location>
        <begin position="3"/>
        <end position="118"/>
    </location>
</feature>
<accession>A0ABS3TWF4</accession>
<dbReference type="SUPFAM" id="SSF52172">
    <property type="entry name" value="CheY-like"/>
    <property type="match status" value="1"/>
</dbReference>
<proteinExistence type="predicted"/>
<dbReference type="EMBL" id="JAELYA010000006">
    <property type="protein sequence ID" value="MBO3276899.1"/>
    <property type="molecule type" value="Genomic_DNA"/>
</dbReference>
<dbReference type="InterPro" id="IPR016032">
    <property type="entry name" value="Sig_transdc_resp-reg_C-effctor"/>
</dbReference>
<evidence type="ECO:0000256" key="1">
    <source>
        <dbReference type="ARBA" id="ARBA00022553"/>
    </source>
</evidence>
<keyword evidence="3" id="KW-0238">DNA-binding</keyword>
<feature type="coiled-coil region" evidence="6">
    <location>
        <begin position="340"/>
        <end position="370"/>
    </location>
</feature>
<dbReference type="InterPro" id="IPR035965">
    <property type="entry name" value="PAS-like_dom_sf"/>
</dbReference>
<dbReference type="CDD" id="cd17535">
    <property type="entry name" value="REC_NarL-like"/>
    <property type="match status" value="1"/>
</dbReference>
<dbReference type="Pfam" id="PF00196">
    <property type="entry name" value="GerE"/>
    <property type="match status" value="1"/>
</dbReference>
<dbReference type="PROSITE" id="PS50110">
    <property type="entry name" value="RESPONSE_REGULATORY"/>
    <property type="match status" value="1"/>
</dbReference>
<dbReference type="CDD" id="cd06170">
    <property type="entry name" value="LuxR_C_like"/>
    <property type="match status" value="1"/>
</dbReference>
<dbReference type="SUPFAM" id="SSF46894">
    <property type="entry name" value="C-terminal effector domain of the bipartite response regulators"/>
    <property type="match status" value="1"/>
</dbReference>
<dbReference type="SMART" id="SM00448">
    <property type="entry name" value="REC"/>
    <property type="match status" value="1"/>
</dbReference>
<dbReference type="InterPro" id="IPR001789">
    <property type="entry name" value="Sig_transdc_resp-reg_receiver"/>
</dbReference>
<dbReference type="PRINTS" id="PR00038">
    <property type="entry name" value="HTHLUXR"/>
</dbReference>
<dbReference type="SMART" id="SM00421">
    <property type="entry name" value="HTH_LUXR"/>
    <property type="match status" value="1"/>
</dbReference>
<reference evidence="9 10" key="1">
    <citation type="submission" date="2020-12" db="EMBL/GenBank/DDBJ databases">
        <title>Pseudomonas schmalbachii sp. nov. isolated from millipede gut.</title>
        <authorList>
            <person name="Shelomi M."/>
        </authorList>
    </citation>
    <scope>NUCLEOTIDE SEQUENCE [LARGE SCALE GENOMIC DNA]</scope>
    <source>
        <strain evidence="9 10">Milli4</strain>
    </source>
</reference>
<dbReference type="InterPro" id="IPR058245">
    <property type="entry name" value="NreC/VraR/RcsB-like_REC"/>
</dbReference>
<gene>
    <name evidence="9" type="ORF">JFY56_16870</name>
</gene>
<keyword evidence="1 5" id="KW-0597">Phosphoprotein</keyword>
<dbReference type="InterPro" id="IPR000792">
    <property type="entry name" value="Tscrpt_reg_LuxR_C"/>
</dbReference>
<dbReference type="Gene3D" id="3.40.50.2300">
    <property type="match status" value="1"/>
</dbReference>
<keyword evidence="6" id="KW-0175">Coiled coil</keyword>
<feature type="domain" description="HTH luxR-type" evidence="7">
    <location>
        <begin position="141"/>
        <end position="206"/>
    </location>
</feature>
<dbReference type="PROSITE" id="PS50043">
    <property type="entry name" value="HTH_LUXR_2"/>
    <property type="match status" value="1"/>
</dbReference>
<dbReference type="Proteomes" id="UP000669060">
    <property type="component" value="Unassembled WGS sequence"/>
</dbReference>
<evidence type="ECO:0000256" key="5">
    <source>
        <dbReference type="PROSITE-ProRule" id="PRU00169"/>
    </source>
</evidence>
<evidence type="ECO:0000256" key="2">
    <source>
        <dbReference type="ARBA" id="ARBA00023015"/>
    </source>
</evidence>
<name>A0ABS3TWF4_9PSED</name>
<protein>
    <submittedName>
        <fullName evidence="9">Response regulator</fullName>
    </submittedName>
</protein>
<dbReference type="PANTHER" id="PTHR43214">
    <property type="entry name" value="TWO-COMPONENT RESPONSE REGULATOR"/>
    <property type="match status" value="1"/>
</dbReference>
<keyword evidence="2" id="KW-0805">Transcription regulation</keyword>
<evidence type="ECO:0000256" key="3">
    <source>
        <dbReference type="ARBA" id="ARBA00023125"/>
    </source>
</evidence>
<dbReference type="SUPFAM" id="SSF55785">
    <property type="entry name" value="PYP-like sensor domain (PAS domain)"/>
    <property type="match status" value="1"/>
</dbReference>
<keyword evidence="4" id="KW-0804">Transcription</keyword>
<dbReference type="PROSITE" id="PS00622">
    <property type="entry name" value="HTH_LUXR_1"/>
    <property type="match status" value="1"/>
</dbReference>
<dbReference type="Pfam" id="PF00072">
    <property type="entry name" value="Response_reg"/>
    <property type="match status" value="1"/>
</dbReference>
<dbReference type="InterPro" id="IPR011006">
    <property type="entry name" value="CheY-like_superfamily"/>
</dbReference>
<evidence type="ECO:0000313" key="9">
    <source>
        <dbReference type="EMBL" id="MBO3276899.1"/>
    </source>
</evidence>
<organism evidence="9 10">
    <name type="scientific">Pseudomonas schmalbachii</name>
    <dbReference type="NCBI Taxonomy" id="2816993"/>
    <lineage>
        <taxon>Bacteria</taxon>
        <taxon>Pseudomonadati</taxon>
        <taxon>Pseudomonadota</taxon>
        <taxon>Gammaproteobacteria</taxon>
        <taxon>Pseudomonadales</taxon>
        <taxon>Pseudomonadaceae</taxon>
        <taxon>Pseudomonas</taxon>
    </lineage>
</organism>
<feature type="modified residue" description="4-aspartylphosphate" evidence="5">
    <location>
        <position position="53"/>
    </location>
</feature>